<reference evidence="1 2" key="1">
    <citation type="submission" date="2016-02" db="EMBL/GenBank/DDBJ databases">
        <authorList>
            <person name="Wen L."/>
            <person name="He K."/>
            <person name="Yang H."/>
        </authorList>
    </citation>
    <scope>NUCLEOTIDE SEQUENCE [LARGE SCALE GENOMIC DNA]</scope>
    <source>
        <strain evidence="1">ShG14-8</strain>
    </source>
</reference>
<comment type="caution">
    <text evidence="1">The sequence shown here is derived from an EMBL/GenBank/DDBJ whole genome shotgun (WGS) entry which is preliminary data.</text>
</comment>
<accession>A0A139BRL6</accession>
<organism evidence="1 2">
    <name type="scientific">Candidatus Gallionella acididurans</name>
    <dbReference type="NCBI Taxonomy" id="1796491"/>
    <lineage>
        <taxon>Bacteria</taxon>
        <taxon>Pseudomonadati</taxon>
        <taxon>Pseudomonadota</taxon>
        <taxon>Betaproteobacteria</taxon>
        <taxon>Nitrosomonadales</taxon>
        <taxon>Gallionellaceae</taxon>
        <taxon>Gallionella</taxon>
    </lineage>
</organism>
<evidence type="ECO:0000313" key="1">
    <source>
        <dbReference type="EMBL" id="KXS31650.1"/>
    </source>
</evidence>
<gene>
    <name evidence="1" type="ORF">AWT59_2209</name>
</gene>
<reference evidence="1 2" key="2">
    <citation type="submission" date="2016-03" db="EMBL/GenBank/DDBJ databases">
        <title>New uncultured bacterium of the family Gallionellaceae from acid mine drainage: description and reconstruction of genome based on metagenomic analysis of microbial community.</title>
        <authorList>
            <person name="Kadnikov V."/>
            <person name="Ivasenko D."/>
            <person name="Beletsky A."/>
            <person name="Mardanov A."/>
            <person name="Danilova E."/>
            <person name="Pimenov N."/>
            <person name="Karnachuk O."/>
            <person name="Ravin N."/>
        </authorList>
    </citation>
    <scope>NUCLEOTIDE SEQUENCE [LARGE SCALE GENOMIC DNA]</scope>
    <source>
        <strain evidence="1">ShG14-8</strain>
    </source>
</reference>
<evidence type="ECO:0000313" key="2">
    <source>
        <dbReference type="Proteomes" id="UP000070578"/>
    </source>
</evidence>
<proteinExistence type="predicted"/>
<dbReference type="Proteomes" id="UP000070578">
    <property type="component" value="Unassembled WGS sequence"/>
</dbReference>
<dbReference type="EMBL" id="LSLI01000063">
    <property type="protein sequence ID" value="KXS31650.1"/>
    <property type="molecule type" value="Genomic_DNA"/>
</dbReference>
<dbReference type="AlphaFoldDB" id="A0A139BRL6"/>
<sequence>MDEGDTQLTLFKANTTTTITKIKTQIQPAIPLRVVGVLVEVVQAQAGARESGQKRVFVVSWGNAET</sequence>
<name>A0A139BRL6_9PROT</name>
<protein>
    <submittedName>
        <fullName evidence="1">Uncharacterized protein</fullName>
    </submittedName>
</protein>